<accession>A0A7W7DQG8</accession>
<dbReference type="Proteomes" id="UP000565089">
    <property type="component" value="Unassembled WGS sequence"/>
</dbReference>
<keyword evidence="3" id="KW-1185">Reference proteome</keyword>
<gene>
    <name evidence="2" type="ORF">BJ965_003957</name>
</gene>
<comment type="caution">
    <text evidence="2">The sequence shown here is derived from an EMBL/GenBank/DDBJ whole genome shotgun (WGS) entry which is preliminary data.</text>
</comment>
<evidence type="ECO:0000313" key="3">
    <source>
        <dbReference type="Proteomes" id="UP000565089"/>
    </source>
</evidence>
<proteinExistence type="predicted"/>
<organism evidence="2 3">
    <name type="scientific">Streptomyces luteogriseus</name>
    <dbReference type="NCBI Taxonomy" id="68233"/>
    <lineage>
        <taxon>Bacteria</taxon>
        <taxon>Bacillati</taxon>
        <taxon>Actinomycetota</taxon>
        <taxon>Actinomycetes</taxon>
        <taxon>Kitasatosporales</taxon>
        <taxon>Streptomycetaceae</taxon>
        <taxon>Streptomyces</taxon>
    </lineage>
</organism>
<evidence type="ECO:0000313" key="2">
    <source>
        <dbReference type="EMBL" id="MBB4714075.1"/>
    </source>
</evidence>
<dbReference type="EMBL" id="JACHMS010000001">
    <property type="protein sequence ID" value="MBB4714075.1"/>
    <property type="molecule type" value="Genomic_DNA"/>
</dbReference>
<feature type="region of interest" description="Disordered" evidence="1">
    <location>
        <begin position="126"/>
        <end position="145"/>
    </location>
</feature>
<name>A0A7W7DQG8_9ACTN</name>
<dbReference type="AlphaFoldDB" id="A0A7W7DQG8"/>
<evidence type="ECO:0000256" key="1">
    <source>
        <dbReference type="SAM" id="MobiDB-lite"/>
    </source>
</evidence>
<reference evidence="2 3" key="1">
    <citation type="submission" date="2020-08" db="EMBL/GenBank/DDBJ databases">
        <title>Sequencing the genomes of 1000 actinobacteria strains.</title>
        <authorList>
            <person name="Klenk H.-P."/>
        </authorList>
    </citation>
    <scope>NUCLEOTIDE SEQUENCE [LARGE SCALE GENOMIC DNA]</scope>
    <source>
        <strain evidence="2 3">DSM 40483</strain>
    </source>
</reference>
<protein>
    <submittedName>
        <fullName evidence="2">Uncharacterized protein</fullName>
    </submittedName>
</protein>
<sequence length="145" mass="16019">MLDAVAELGEDVGGYVLRGLRHEEDADPFRANQSHGLRDRLQERLGGVVEQQVRLVEEEHQPRLVDVAELGQIVEEVGEQPHQKGREQLRPVLHGAQLQDGDDAPPVLGRAQQLARVELRLTEEAGRALRLEDGEGPQDHPGRGG</sequence>